<dbReference type="InterPro" id="IPR029044">
    <property type="entry name" value="Nucleotide-diphossugar_trans"/>
</dbReference>
<organism evidence="3 4">
    <name type="scientific">Nocardioides daedukensis</name>
    <dbReference type="NCBI Taxonomy" id="634462"/>
    <lineage>
        <taxon>Bacteria</taxon>
        <taxon>Bacillati</taxon>
        <taxon>Actinomycetota</taxon>
        <taxon>Actinomycetes</taxon>
        <taxon>Propionibacteriales</taxon>
        <taxon>Nocardioidaceae</taxon>
        <taxon>Nocardioides</taxon>
    </lineage>
</organism>
<dbReference type="InterPro" id="IPR001173">
    <property type="entry name" value="Glyco_trans_2-like"/>
</dbReference>
<accession>A0A7Y9S328</accession>
<reference evidence="3 4" key="1">
    <citation type="submission" date="2020-07" db="EMBL/GenBank/DDBJ databases">
        <title>Sequencing the genomes of 1000 actinobacteria strains.</title>
        <authorList>
            <person name="Klenk H.-P."/>
        </authorList>
    </citation>
    <scope>NUCLEOTIDE SEQUENCE [LARGE SCALE GENOMIC DNA]</scope>
    <source>
        <strain evidence="3 4">DSM 23819</strain>
    </source>
</reference>
<dbReference type="AlphaFoldDB" id="A0A7Y9S328"/>
<dbReference type="Proteomes" id="UP000540656">
    <property type="component" value="Unassembled WGS sequence"/>
</dbReference>
<name>A0A7Y9S328_9ACTN</name>
<gene>
    <name evidence="3" type="ORF">BJ980_001488</name>
</gene>
<evidence type="ECO:0000313" key="3">
    <source>
        <dbReference type="EMBL" id="NYG58565.1"/>
    </source>
</evidence>
<sequence length="583" mass="66168">MRLRRPRPPAYPVPEPAPTRSLEVAVILDPFSEMALRYEWQQITFGPENWRTVLGARRPAMLFVESAWNGNNGAWRLHMTKEKRPSAELRALVEWCRAEGIPTVFWNKEDPPNYDVFIETAKLFDQVFTVDADRIPVYHQDLGHDRVALLPFAAQPRLHNPVRRMKGPMHEVAFAGTWFAEKHPERREQMEYLLKPALERDLHIWSRMQKGDKRYRFPKPYKKHVVGSLPYEKMLSAYTAYKVFLNVNSVTGSPSMGSRRLFELSACQTAVLSAPAASIKPFFGDDIEVVSNEEEARAALDVLLGQDEYRDRQALRAHRRVFDEHLYTHRVDSVLRSVGLAAPQSPEAGSRGAVKSVSCVVPTMRPEQLDHVIDTMARQSHGPVQLVLVTHGFEAPADLVARAAEKGVEDVVVQYADSSLNLGALMNLGVDAADGDLVAKVDDDNFYGQHYLTDLVRALDYSGADVTGKWAHYVHLESSDATLLRFEHAEHRFVDLVQGGTLLTSRDLAREVRFEDLPRRVDTTFLEKVKARGMKTYSADRFNFVSVRRVDPGSHTWPITEKQLMARSSRLLFYGNPYPHAEA</sequence>
<comment type="caution">
    <text evidence="3">The sequence shown here is derived from an EMBL/GenBank/DDBJ whole genome shotgun (WGS) entry which is preliminary data.</text>
</comment>
<dbReference type="Pfam" id="PF13524">
    <property type="entry name" value="Glyco_trans_1_2"/>
    <property type="match status" value="1"/>
</dbReference>
<dbReference type="Gene3D" id="3.90.550.10">
    <property type="entry name" value="Spore Coat Polysaccharide Biosynthesis Protein SpsA, Chain A"/>
    <property type="match status" value="1"/>
</dbReference>
<dbReference type="Pfam" id="PF00535">
    <property type="entry name" value="Glycos_transf_2"/>
    <property type="match status" value="1"/>
</dbReference>
<protein>
    <submittedName>
        <fullName evidence="3">Spore maturation protein CgeB</fullName>
    </submittedName>
</protein>
<evidence type="ECO:0000313" key="4">
    <source>
        <dbReference type="Proteomes" id="UP000540656"/>
    </source>
</evidence>
<dbReference type="SUPFAM" id="SSF53448">
    <property type="entry name" value="Nucleotide-diphospho-sugar transferases"/>
    <property type="match status" value="1"/>
</dbReference>
<keyword evidence="4" id="KW-1185">Reference proteome</keyword>
<feature type="domain" description="Glycosyltransferase 2-like" evidence="1">
    <location>
        <begin position="359"/>
        <end position="467"/>
    </location>
</feature>
<feature type="domain" description="Spore protein YkvP/CgeB glycosyl transferase-like" evidence="2">
    <location>
        <begin position="191"/>
        <end position="335"/>
    </location>
</feature>
<evidence type="ECO:0000259" key="2">
    <source>
        <dbReference type="Pfam" id="PF13524"/>
    </source>
</evidence>
<dbReference type="InterPro" id="IPR055259">
    <property type="entry name" value="YkvP/CgeB_Glyco_trans-like"/>
</dbReference>
<proteinExistence type="predicted"/>
<dbReference type="EMBL" id="JACCAA010000001">
    <property type="protein sequence ID" value="NYG58565.1"/>
    <property type="molecule type" value="Genomic_DNA"/>
</dbReference>
<evidence type="ECO:0000259" key="1">
    <source>
        <dbReference type="Pfam" id="PF00535"/>
    </source>
</evidence>
<dbReference type="CDD" id="cd00761">
    <property type="entry name" value="Glyco_tranf_GTA_type"/>
    <property type="match status" value="1"/>
</dbReference>
<dbReference type="RefSeq" id="WP_218855441.1">
    <property type="nucleotide sequence ID" value="NZ_JACCAA010000001.1"/>
</dbReference>